<protein>
    <submittedName>
        <fullName evidence="1">Uncharacterized protein</fullName>
    </submittedName>
</protein>
<reference evidence="1 2" key="1">
    <citation type="submission" date="2021-06" db="EMBL/GenBank/DDBJ databases">
        <authorList>
            <person name="Palmer J.M."/>
        </authorList>
    </citation>
    <scope>NUCLEOTIDE SEQUENCE [LARGE SCALE GENOMIC DNA]</scope>
    <source>
        <strain evidence="1 2">XC_2019</strain>
        <tissue evidence="1">Muscle</tissue>
    </source>
</reference>
<gene>
    <name evidence="1" type="ORF">XENOCAPTIV_022677</name>
</gene>
<proteinExistence type="predicted"/>
<keyword evidence="2" id="KW-1185">Reference proteome</keyword>
<name>A0ABV0QKR2_9TELE</name>
<sequence>VNGAFCFRLCSTRHRCALDAFKRCLSGVVVTLYHMLDFCLMSLTNRSSRSDGTVL</sequence>
<comment type="caution">
    <text evidence="1">The sequence shown here is derived from an EMBL/GenBank/DDBJ whole genome shotgun (WGS) entry which is preliminary data.</text>
</comment>
<evidence type="ECO:0000313" key="1">
    <source>
        <dbReference type="EMBL" id="MEQ2196033.1"/>
    </source>
</evidence>
<accession>A0ABV0QKR2</accession>
<feature type="non-terminal residue" evidence="1">
    <location>
        <position position="1"/>
    </location>
</feature>
<dbReference type="Proteomes" id="UP001434883">
    <property type="component" value="Unassembled WGS sequence"/>
</dbReference>
<evidence type="ECO:0000313" key="2">
    <source>
        <dbReference type="Proteomes" id="UP001434883"/>
    </source>
</evidence>
<organism evidence="1 2">
    <name type="scientific">Xenoophorus captivus</name>
    <dbReference type="NCBI Taxonomy" id="1517983"/>
    <lineage>
        <taxon>Eukaryota</taxon>
        <taxon>Metazoa</taxon>
        <taxon>Chordata</taxon>
        <taxon>Craniata</taxon>
        <taxon>Vertebrata</taxon>
        <taxon>Euteleostomi</taxon>
        <taxon>Actinopterygii</taxon>
        <taxon>Neopterygii</taxon>
        <taxon>Teleostei</taxon>
        <taxon>Neoteleostei</taxon>
        <taxon>Acanthomorphata</taxon>
        <taxon>Ovalentaria</taxon>
        <taxon>Atherinomorphae</taxon>
        <taxon>Cyprinodontiformes</taxon>
        <taxon>Goodeidae</taxon>
        <taxon>Xenoophorus</taxon>
    </lineage>
</organism>
<dbReference type="EMBL" id="JAHRIN010013489">
    <property type="protein sequence ID" value="MEQ2196033.1"/>
    <property type="molecule type" value="Genomic_DNA"/>
</dbReference>